<dbReference type="NCBIfam" id="NF037995">
    <property type="entry name" value="TRAP_S1"/>
    <property type="match status" value="1"/>
</dbReference>
<dbReference type="Gene3D" id="3.40.190.170">
    <property type="entry name" value="Bacterial extracellular solute-binding protein, family 7"/>
    <property type="match status" value="1"/>
</dbReference>
<organism evidence="3 4">
    <name type="scientific">Nocardioides cavernae</name>
    <dbReference type="NCBI Taxonomy" id="1921566"/>
    <lineage>
        <taxon>Bacteria</taxon>
        <taxon>Bacillati</taxon>
        <taxon>Actinomycetota</taxon>
        <taxon>Actinomycetes</taxon>
        <taxon>Propionibacteriales</taxon>
        <taxon>Nocardioidaceae</taxon>
        <taxon>Nocardioides</taxon>
    </lineage>
</organism>
<dbReference type="GO" id="GO:0055085">
    <property type="term" value="P:transmembrane transport"/>
    <property type="evidence" value="ECO:0007669"/>
    <property type="project" value="InterPro"/>
</dbReference>
<dbReference type="PROSITE" id="PS51257">
    <property type="entry name" value="PROKAR_LIPOPROTEIN"/>
    <property type="match status" value="1"/>
</dbReference>
<dbReference type="EMBL" id="JACCBW010000001">
    <property type="protein sequence ID" value="NYE35811.1"/>
    <property type="molecule type" value="Genomic_DNA"/>
</dbReference>
<feature type="signal peptide" evidence="2">
    <location>
        <begin position="1"/>
        <end position="25"/>
    </location>
</feature>
<dbReference type="Proteomes" id="UP000549911">
    <property type="component" value="Unassembled WGS sequence"/>
</dbReference>
<gene>
    <name evidence="3" type="ORF">F4692_000915</name>
</gene>
<evidence type="ECO:0000313" key="4">
    <source>
        <dbReference type="Proteomes" id="UP000549911"/>
    </source>
</evidence>
<dbReference type="PANTHER" id="PTHR33376:SF15">
    <property type="entry name" value="BLL6794 PROTEIN"/>
    <property type="match status" value="1"/>
</dbReference>
<comment type="caution">
    <text evidence="3">The sequence shown here is derived from an EMBL/GenBank/DDBJ whole genome shotgun (WGS) entry which is preliminary data.</text>
</comment>
<protein>
    <submittedName>
        <fullName evidence="3">TRAP-type C4-dicarboxylate transport system substrate-binding protein</fullName>
    </submittedName>
</protein>
<reference evidence="3 4" key="2">
    <citation type="submission" date="2020-08" db="EMBL/GenBank/DDBJ databases">
        <title>The Agave Microbiome: Exploring the role of microbial communities in plant adaptations to desert environments.</title>
        <authorList>
            <person name="Partida-Martinez L.P."/>
        </authorList>
    </citation>
    <scope>NUCLEOTIDE SEQUENCE [LARGE SCALE GENOMIC DNA]</scope>
    <source>
        <strain evidence="3 4">AT2.17</strain>
    </source>
</reference>
<sequence length="364" mass="38475">MPKRVITTITAGSALLLLSACGGVAAQGGGSDAVEMRITTMLPPDGASSDLIEWFADEIETRTDGKVQPSVTYSGALLSGADTLTGLAQGRAEAGLIAPAYFPADLPLNNVMMVPVTVSDREAHARALDDLAQDVPEVSAEFEDSGVVPIGYFPTATMTITYDKKLSSLADLQGAKLRIPSQPQAAVWEELGVEPVFLASEEVYEAVERGIINGVAYPLDTQVANGITEVAKTIVPDVGASGGSVFTMSKTTFDALPDDVASVVEELQGEWYDKGIEILVDYERQACEDFKAEDGTVLMWDDRDQATIEDAIASSSPEDVWKKDAAGAGADQGAIDQVWEQFNESLATYAAESTYPGLAECASS</sequence>
<dbReference type="PANTHER" id="PTHR33376">
    <property type="match status" value="1"/>
</dbReference>
<dbReference type="RefSeq" id="WP_179618419.1">
    <property type="nucleotide sequence ID" value="NZ_JACCBW010000001.1"/>
</dbReference>
<dbReference type="Pfam" id="PF03480">
    <property type="entry name" value="DctP"/>
    <property type="match status" value="1"/>
</dbReference>
<dbReference type="AlphaFoldDB" id="A0A7Y9H0N4"/>
<keyword evidence="4" id="KW-1185">Reference proteome</keyword>
<evidence type="ECO:0000256" key="2">
    <source>
        <dbReference type="SAM" id="SignalP"/>
    </source>
</evidence>
<dbReference type="InterPro" id="IPR018389">
    <property type="entry name" value="DctP_fam"/>
</dbReference>
<evidence type="ECO:0000256" key="1">
    <source>
        <dbReference type="ARBA" id="ARBA00022729"/>
    </source>
</evidence>
<accession>A0A7Y9H0N4</accession>
<feature type="chain" id="PRO_5039072839" evidence="2">
    <location>
        <begin position="26"/>
        <end position="364"/>
    </location>
</feature>
<evidence type="ECO:0000313" key="3">
    <source>
        <dbReference type="EMBL" id="NYE35811.1"/>
    </source>
</evidence>
<keyword evidence="1 2" id="KW-0732">Signal</keyword>
<proteinExistence type="predicted"/>
<dbReference type="InterPro" id="IPR038404">
    <property type="entry name" value="TRAP_DctP_sf"/>
</dbReference>
<reference evidence="3 4" key="1">
    <citation type="submission" date="2020-07" db="EMBL/GenBank/DDBJ databases">
        <authorList>
            <person name="Partida-Martinez L."/>
            <person name="Huntemann M."/>
            <person name="Clum A."/>
            <person name="Wang J."/>
            <person name="Palaniappan K."/>
            <person name="Ritter S."/>
            <person name="Chen I.-M."/>
            <person name="Stamatis D."/>
            <person name="Reddy T."/>
            <person name="O'Malley R."/>
            <person name="Daum C."/>
            <person name="Shapiro N."/>
            <person name="Ivanova N."/>
            <person name="Kyrpides N."/>
            <person name="Woyke T."/>
        </authorList>
    </citation>
    <scope>NUCLEOTIDE SEQUENCE [LARGE SCALE GENOMIC DNA]</scope>
    <source>
        <strain evidence="3 4">AT2.17</strain>
    </source>
</reference>
<name>A0A7Y9H0N4_9ACTN</name>